<comment type="caution">
    <text evidence="1">The sequence shown here is derived from an EMBL/GenBank/DDBJ whole genome shotgun (WGS) entry which is preliminary data.</text>
</comment>
<accession>A0A3M7QPU4</accession>
<keyword evidence="2" id="KW-1185">Reference proteome</keyword>
<gene>
    <name evidence="1" type="ORF">BpHYR1_020516</name>
</gene>
<evidence type="ECO:0000313" key="1">
    <source>
        <dbReference type="EMBL" id="RNA13091.1"/>
    </source>
</evidence>
<dbReference type="Proteomes" id="UP000276133">
    <property type="component" value="Unassembled WGS sequence"/>
</dbReference>
<protein>
    <submittedName>
        <fullName evidence="1">Uncharacterized protein</fullName>
    </submittedName>
</protein>
<name>A0A3M7QPU4_BRAPC</name>
<sequence>MASLKEPYSAATIPLIHHILLQVRKPFSRIFCSTSFSEKLAKTFLTVKLNFKTKKSFCAECFEIVLNGYFFLLKSLNLNAGEKAIHYREKAMTEITTSQETLNVSWHSPNMQTLYRVIYVGN</sequence>
<dbReference type="AlphaFoldDB" id="A0A3M7QPU4"/>
<proteinExistence type="predicted"/>
<evidence type="ECO:0000313" key="2">
    <source>
        <dbReference type="Proteomes" id="UP000276133"/>
    </source>
</evidence>
<dbReference type="EMBL" id="REGN01005510">
    <property type="protein sequence ID" value="RNA13091.1"/>
    <property type="molecule type" value="Genomic_DNA"/>
</dbReference>
<reference evidence="1 2" key="1">
    <citation type="journal article" date="2018" name="Sci. Rep.">
        <title>Genomic signatures of local adaptation to the degree of environmental predictability in rotifers.</title>
        <authorList>
            <person name="Franch-Gras L."/>
            <person name="Hahn C."/>
            <person name="Garcia-Roger E.M."/>
            <person name="Carmona M.J."/>
            <person name="Serra M."/>
            <person name="Gomez A."/>
        </authorList>
    </citation>
    <scope>NUCLEOTIDE SEQUENCE [LARGE SCALE GENOMIC DNA]</scope>
    <source>
        <strain evidence="1">HYR1</strain>
    </source>
</reference>
<organism evidence="1 2">
    <name type="scientific">Brachionus plicatilis</name>
    <name type="common">Marine rotifer</name>
    <name type="synonym">Brachionus muelleri</name>
    <dbReference type="NCBI Taxonomy" id="10195"/>
    <lineage>
        <taxon>Eukaryota</taxon>
        <taxon>Metazoa</taxon>
        <taxon>Spiralia</taxon>
        <taxon>Gnathifera</taxon>
        <taxon>Rotifera</taxon>
        <taxon>Eurotatoria</taxon>
        <taxon>Monogononta</taxon>
        <taxon>Pseudotrocha</taxon>
        <taxon>Ploima</taxon>
        <taxon>Brachionidae</taxon>
        <taxon>Brachionus</taxon>
    </lineage>
</organism>